<evidence type="ECO:0000313" key="2">
    <source>
        <dbReference type="Proteomes" id="UP000277204"/>
    </source>
</evidence>
<evidence type="ECO:0000313" key="1">
    <source>
        <dbReference type="EMBL" id="VDP41992.1"/>
    </source>
</evidence>
<dbReference type="Proteomes" id="UP000277204">
    <property type="component" value="Unassembled WGS sequence"/>
</dbReference>
<protein>
    <submittedName>
        <fullName evidence="1">Uncharacterized protein</fullName>
    </submittedName>
</protein>
<dbReference type="Gene3D" id="2.30.30.140">
    <property type="match status" value="1"/>
</dbReference>
<sequence length="65" mass="7508">AECTAVSAKYRGAFCEATVDHVDLKYRLRVQLKSNKVIQLHLFFTNIVCFQYIFLTKTHLSLLSN</sequence>
<dbReference type="AlphaFoldDB" id="A0A183N1D4"/>
<reference evidence="1 2" key="1">
    <citation type="submission" date="2018-11" db="EMBL/GenBank/DDBJ databases">
        <authorList>
            <consortium name="Pathogen Informatics"/>
        </authorList>
    </citation>
    <scope>NUCLEOTIDE SEQUENCE [LARGE SCALE GENOMIC DNA]</scope>
    <source>
        <strain evidence="1 2">Zambia</strain>
    </source>
</reference>
<accession>A0A183N1D4</accession>
<feature type="non-terminal residue" evidence="1">
    <location>
        <position position="1"/>
    </location>
</feature>
<gene>
    <name evidence="1" type="ORF">SMRZ_LOCUS22109</name>
</gene>
<keyword evidence="2" id="KW-1185">Reference proteome</keyword>
<organism evidence="1 2">
    <name type="scientific">Schistosoma margrebowiei</name>
    <dbReference type="NCBI Taxonomy" id="48269"/>
    <lineage>
        <taxon>Eukaryota</taxon>
        <taxon>Metazoa</taxon>
        <taxon>Spiralia</taxon>
        <taxon>Lophotrochozoa</taxon>
        <taxon>Platyhelminthes</taxon>
        <taxon>Trematoda</taxon>
        <taxon>Digenea</taxon>
        <taxon>Strigeidida</taxon>
        <taxon>Schistosomatoidea</taxon>
        <taxon>Schistosomatidae</taxon>
        <taxon>Schistosoma</taxon>
    </lineage>
</organism>
<dbReference type="EMBL" id="UZAI01018999">
    <property type="protein sequence ID" value="VDP41992.1"/>
    <property type="molecule type" value="Genomic_DNA"/>
</dbReference>
<name>A0A183N1D4_9TREM</name>
<proteinExistence type="predicted"/>